<feature type="transmembrane region" description="Helical" evidence="9">
    <location>
        <begin position="120"/>
        <end position="141"/>
    </location>
</feature>
<dbReference type="InterPro" id="IPR050814">
    <property type="entry name" value="Myo-inositol_Transporter"/>
</dbReference>
<dbReference type="PROSITE" id="PS50850">
    <property type="entry name" value="MFS"/>
    <property type="match status" value="1"/>
</dbReference>
<gene>
    <name evidence="11" type="ORF">NQF89_02445</name>
</gene>
<dbReference type="InterPro" id="IPR003663">
    <property type="entry name" value="Sugar/inositol_transpt"/>
</dbReference>
<feature type="transmembrane region" description="Helical" evidence="9">
    <location>
        <begin position="28"/>
        <end position="51"/>
    </location>
</feature>
<sequence>MVGVTPVAPQEGGSAPPAGQKATGRATILGILAALSGLMFGLDTGVVAGALPFMAVDFHAGPVLQGWIVSSMMAGAAFGAMFAGRISVSFGRTGAMLGAGIFFLIGTLFCAFAPDVGVMIVGRVLLGLAVGVAAFAAPLYISEITVESARGAMISFYQLMVSLGIFLAFISDSFLSSGGHWRWMLGIMALPAILFLIVVLILPQSPRWLMMRGDTERARTVLRVLRSDEEVAEAELADIHSRLSKSSDAGFGLFRSNRHFRRSVFLGIMLQIMQQLSGINALLYYAPRVFEAAHFGVNASVWATTLVGLTNMVFTGVAIMSADRWGRRPLLLASCAIVGGALVGVSTVLAYGGESVTASFLLCGFILLFVAGFAIGEGPLVWALCSEVQPTRGRDFGIGCSTVTNWVANWVISSIFPLMMLVMGASGTFVLFAVFNGIFLLITLGFVPETKGTSLEQIEANLFAGVSLRHLGEQREHEQ</sequence>
<dbReference type="InterPro" id="IPR036259">
    <property type="entry name" value="MFS_trans_sf"/>
</dbReference>
<dbReference type="SUPFAM" id="SSF103473">
    <property type="entry name" value="MFS general substrate transporter"/>
    <property type="match status" value="1"/>
</dbReference>
<feature type="transmembrane region" description="Helical" evidence="9">
    <location>
        <begin position="331"/>
        <end position="352"/>
    </location>
</feature>
<feature type="transmembrane region" description="Helical" evidence="9">
    <location>
        <begin position="183"/>
        <end position="202"/>
    </location>
</feature>
<feature type="transmembrane region" description="Helical" evidence="9">
    <location>
        <begin position="153"/>
        <end position="171"/>
    </location>
</feature>
<keyword evidence="6 9" id="KW-0472">Membrane</keyword>
<name>A0ABT3WJK8_9PROT</name>
<feature type="transmembrane region" description="Helical" evidence="9">
    <location>
        <begin position="299"/>
        <end position="319"/>
    </location>
</feature>
<keyword evidence="5 9" id="KW-1133">Transmembrane helix</keyword>
<dbReference type="NCBIfam" id="TIGR00879">
    <property type="entry name" value="SP"/>
    <property type="match status" value="1"/>
</dbReference>
<feature type="transmembrane region" description="Helical" evidence="9">
    <location>
        <begin position="63"/>
        <end position="83"/>
    </location>
</feature>
<dbReference type="Pfam" id="PF00083">
    <property type="entry name" value="Sugar_tr"/>
    <property type="match status" value="1"/>
</dbReference>
<dbReference type="EMBL" id="JANIDX010000002">
    <property type="protein sequence ID" value="MCX5619287.1"/>
    <property type="molecule type" value="Genomic_DNA"/>
</dbReference>
<dbReference type="InterPro" id="IPR005828">
    <property type="entry name" value="MFS_sugar_transport-like"/>
</dbReference>
<evidence type="ECO:0000256" key="6">
    <source>
        <dbReference type="ARBA" id="ARBA00023136"/>
    </source>
</evidence>
<evidence type="ECO:0000256" key="3">
    <source>
        <dbReference type="ARBA" id="ARBA00022448"/>
    </source>
</evidence>
<feature type="transmembrane region" description="Helical" evidence="9">
    <location>
        <begin position="429"/>
        <end position="447"/>
    </location>
</feature>
<comment type="caution">
    <text evidence="11">The sequence shown here is derived from an EMBL/GenBank/DDBJ whole genome shotgun (WGS) entry which is preliminary data.</text>
</comment>
<dbReference type="PRINTS" id="PR00171">
    <property type="entry name" value="SUGRTRNSPORT"/>
</dbReference>
<dbReference type="PROSITE" id="PS00216">
    <property type="entry name" value="SUGAR_TRANSPORT_1"/>
    <property type="match status" value="1"/>
</dbReference>
<keyword evidence="3 7" id="KW-0813">Transport</keyword>
<evidence type="ECO:0000256" key="5">
    <source>
        <dbReference type="ARBA" id="ARBA00022989"/>
    </source>
</evidence>
<feature type="region of interest" description="Disordered" evidence="8">
    <location>
        <begin position="1"/>
        <end position="21"/>
    </location>
</feature>
<dbReference type="PROSITE" id="PS00217">
    <property type="entry name" value="SUGAR_TRANSPORT_2"/>
    <property type="match status" value="1"/>
</dbReference>
<evidence type="ECO:0000256" key="4">
    <source>
        <dbReference type="ARBA" id="ARBA00022692"/>
    </source>
</evidence>
<evidence type="ECO:0000256" key="8">
    <source>
        <dbReference type="SAM" id="MobiDB-lite"/>
    </source>
</evidence>
<reference evidence="11 12" key="1">
    <citation type="submission" date="2022-07" db="EMBL/GenBank/DDBJ databases">
        <title>Bombella genomes.</title>
        <authorList>
            <person name="Harer L."/>
            <person name="Styblova S."/>
            <person name="Ehrmann M."/>
        </authorList>
    </citation>
    <scope>NUCLEOTIDE SEQUENCE [LARGE SCALE GENOMIC DNA]</scope>
    <source>
        <strain evidence="11 12">TMW 2.2556</strain>
    </source>
</reference>
<dbReference type="InterPro" id="IPR020846">
    <property type="entry name" value="MFS_dom"/>
</dbReference>
<dbReference type="Gene3D" id="1.20.1250.20">
    <property type="entry name" value="MFS general substrate transporter like domains"/>
    <property type="match status" value="1"/>
</dbReference>
<feature type="transmembrane region" description="Helical" evidence="9">
    <location>
        <begin position="358"/>
        <end position="385"/>
    </location>
</feature>
<dbReference type="PANTHER" id="PTHR48020">
    <property type="entry name" value="PROTON MYO-INOSITOL COTRANSPORTER"/>
    <property type="match status" value="1"/>
</dbReference>
<keyword evidence="12" id="KW-1185">Reference proteome</keyword>
<organism evidence="11 12">
    <name type="scientific">Bombella pollinis</name>
    <dbReference type="NCBI Taxonomy" id="2967337"/>
    <lineage>
        <taxon>Bacteria</taxon>
        <taxon>Pseudomonadati</taxon>
        <taxon>Pseudomonadota</taxon>
        <taxon>Alphaproteobacteria</taxon>
        <taxon>Acetobacterales</taxon>
        <taxon>Acetobacteraceae</taxon>
        <taxon>Bombella</taxon>
    </lineage>
</organism>
<evidence type="ECO:0000256" key="2">
    <source>
        <dbReference type="ARBA" id="ARBA00010992"/>
    </source>
</evidence>
<dbReference type="InterPro" id="IPR005829">
    <property type="entry name" value="Sugar_transporter_CS"/>
</dbReference>
<evidence type="ECO:0000256" key="1">
    <source>
        <dbReference type="ARBA" id="ARBA00004141"/>
    </source>
</evidence>
<feature type="transmembrane region" description="Helical" evidence="9">
    <location>
        <begin position="95"/>
        <end position="114"/>
    </location>
</feature>
<feature type="transmembrane region" description="Helical" evidence="9">
    <location>
        <begin position="264"/>
        <end position="287"/>
    </location>
</feature>
<evidence type="ECO:0000256" key="9">
    <source>
        <dbReference type="SAM" id="Phobius"/>
    </source>
</evidence>
<evidence type="ECO:0000313" key="11">
    <source>
        <dbReference type="EMBL" id="MCX5619287.1"/>
    </source>
</evidence>
<comment type="subcellular location">
    <subcellularLocation>
        <location evidence="1">Membrane</location>
        <topology evidence="1">Multi-pass membrane protein</topology>
    </subcellularLocation>
</comment>
<dbReference type="RefSeq" id="WP_266137430.1">
    <property type="nucleotide sequence ID" value="NZ_JANIDX010000002.1"/>
</dbReference>
<accession>A0ABT3WJK8</accession>
<evidence type="ECO:0000256" key="7">
    <source>
        <dbReference type="RuleBase" id="RU003346"/>
    </source>
</evidence>
<evidence type="ECO:0000313" key="12">
    <source>
        <dbReference type="Proteomes" id="UP001165575"/>
    </source>
</evidence>
<proteinExistence type="inferred from homology"/>
<dbReference type="PANTHER" id="PTHR48020:SF12">
    <property type="entry name" value="PROTON MYO-INOSITOL COTRANSPORTER"/>
    <property type="match status" value="1"/>
</dbReference>
<protein>
    <submittedName>
        <fullName evidence="11">Sugar porter family MFS transporter</fullName>
    </submittedName>
</protein>
<keyword evidence="4 9" id="KW-0812">Transmembrane</keyword>
<feature type="domain" description="Major facilitator superfamily (MFS) profile" evidence="10">
    <location>
        <begin position="29"/>
        <end position="451"/>
    </location>
</feature>
<feature type="transmembrane region" description="Helical" evidence="9">
    <location>
        <begin position="406"/>
        <end position="423"/>
    </location>
</feature>
<comment type="similarity">
    <text evidence="2 7">Belongs to the major facilitator superfamily. Sugar transporter (TC 2.A.1.1) family.</text>
</comment>
<dbReference type="Proteomes" id="UP001165575">
    <property type="component" value="Unassembled WGS sequence"/>
</dbReference>
<evidence type="ECO:0000259" key="10">
    <source>
        <dbReference type="PROSITE" id="PS50850"/>
    </source>
</evidence>